<dbReference type="Pfam" id="PF01336">
    <property type="entry name" value="tRNA_anti-codon"/>
    <property type="match status" value="1"/>
</dbReference>
<keyword evidence="10 13" id="KW-0239">DNA-directed DNA polymerase</keyword>
<keyword evidence="17" id="KW-1185">Reference proteome</keyword>
<dbReference type="CDD" id="cd04485">
    <property type="entry name" value="DnaE_OBF"/>
    <property type="match status" value="1"/>
</dbReference>
<evidence type="ECO:0000256" key="2">
    <source>
        <dbReference type="ARBA" id="ARBA00007391"/>
    </source>
</evidence>
<evidence type="ECO:0000256" key="4">
    <source>
        <dbReference type="ARBA" id="ARBA00017273"/>
    </source>
</evidence>
<comment type="function">
    <text evidence="13">DNA polymerase involved in damage-induced mutagenesis and translesion synthesis (TLS). It is not the major replicative DNA polymerase.</text>
</comment>
<keyword evidence="11 13" id="KW-0234">DNA repair</keyword>
<dbReference type="HAMAP" id="MF_01902">
    <property type="entry name" value="DNApol_error_prone"/>
    <property type="match status" value="1"/>
</dbReference>
<dbReference type="InterPro" id="IPR016195">
    <property type="entry name" value="Pol/histidinol_Pase-like"/>
</dbReference>
<evidence type="ECO:0000256" key="7">
    <source>
        <dbReference type="ARBA" id="ARBA00022695"/>
    </source>
</evidence>
<organism evidence="16 17">
    <name type="scientific">Caldimonas aquatica</name>
    <dbReference type="NCBI Taxonomy" id="376175"/>
    <lineage>
        <taxon>Bacteria</taxon>
        <taxon>Pseudomonadati</taxon>
        <taxon>Pseudomonadota</taxon>
        <taxon>Betaproteobacteria</taxon>
        <taxon>Burkholderiales</taxon>
        <taxon>Sphaerotilaceae</taxon>
        <taxon>Caldimonas</taxon>
    </lineage>
</organism>
<dbReference type="InterPro" id="IPR004805">
    <property type="entry name" value="DnaE2/DnaE/PolC"/>
</dbReference>
<dbReference type="NCBIfam" id="NF004225">
    <property type="entry name" value="PRK05672.1"/>
    <property type="match status" value="1"/>
</dbReference>
<evidence type="ECO:0000256" key="3">
    <source>
        <dbReference type="ARBA" id="ARBA00012417"/>
    </source>
</evidence>
<evidence type="ECO:0000256" key="13">
    <source>
        <dbReference type="HAMAP-Rule" id="MF_01902"/>
    </source>
</evidence>
<dbReference type="SMART" id="SM00481">
    <property type="entry name" value="POLIIIAc"/>
    <property type="match status" value="1"/>
</dbReference>
<dbReference type="EC" id="2.7.7.7" evidence="3 13"/>
<evidence type="ECO:0000256" key="11">
    <source>
        <dbReference type="ARBA" id="ARBA00023204"/>
    </source>
</evidence>
<dbReference type="SUPFAM" id="SSF89550">
    <property type="entry name" value="PHP domain-like"/>
    <property type="match status" value="1"/>
</dbReference>
<keyword evidence="9 13" id="KW-0227">DNA damage</keyword>
<dbReference type="InterPro" id="IPR029460">
    <property type="entry name" value="DNAPol_HHH"/>
</dbReference>
<dbReference type="Pfam" id="PF07733">
    <property type="entry name" value="DNA_pol3_alpha"/>
    <property type="match status" value="1"/>
</dbReference>
<dbReference type="NCBIfam" id="TIGR00594">
    <property type="entry name" value="polc"/>
    <property type="match status" value="1"/>
</dbReference>
<gene>
    <name evidence="13" type="primary">dnaE2</name>
    <name evidence="16" type="ORF">OMP39_02680</name>
</gene>
<sequence length="1110" mass="124436">MTALPDYAELHALSNFSFQRGASHPRELVQRAHALGYAALALTDECSLAGVVRAHQAWKDLRARAQECGQPEPRLRLLIGSEFRVDVSASALSTPGSASPGAGACPGQQAREPASFRLVVLAHNRHGYAHLCEFITRLRRASPEKGRYRLQWEQVWPARLRDCEVLLVPERTASFEAVWSQARWLRQAFGEQGWLAVELLREADDAAWLQQLREVGRLTGVPLVAAGDVHMHVRSRKPLQDVLTAIRLGRPVAACGTALQPNAERHLRTRLRLAQIYPLDLLEATLTVAAKCTFTLDELSYEYPEEVVPPGETPASYLRRSTYEGAKERYPAGLPDKVREQIEKELALIAAKKYEKYFLTVYDIVRHARKELKILCQGRGSAANSAVCYCLGITEVDPARSNTLFERFISHERDEPPDIDVDFEHQRREEVIQYLYQKYGRDRTALTATVICYRMRSAIRDVGKALAFDEAQIDALAKSHYWWDSPAVLPERLAEQGLDLADLRVRQWIELTWQLRGFPRHLSQHTGGFVIARGKLSQIVPIENAAMPQRTVIEWDKDDLDTLKLMKVDVLALGMLSAIRRSLEFVSQRHGRPWTMQDIPAEDPATYEMICRADTVGVFQIESRAQQSMLPRLKPRTFYDLVVEVAIVRPGPIQGGMVHPYLRRREEEAQRLSRGEGSLPIEDERLKNALGRTLGVPIFQEQVMQLCMDCADFTPGEADRLRRSMAAWRRDGDLRPFQDMIFQRMQRNGYSEEFARRICQQIEGFADYGFPESHAASFALLAYASSWIKCHEPAAFLAGLLNSQPMGFYSPSQLVQDARRHGVEVRPVDVQASEVDCTLEDLPQRSRGTPPSASSASPGPDGALTTPAQGAPPSAQPAVRLGLRVVKGLAGAAAERIVQARRAGPFRDVQDLARRAALQPRDLQLLASADALVSLAGHRRQQMWEAAAWQTETDLLAEAPIEEAQLELLPAPEGEEIVFDYASLGLTLRRHPLALLRARLARRGVLSSRELAAVPGGRRVRTCGLVTVRQQPGTAHGTIFVSLEDEHGAVNVIVWPSLRERQRRALLESRLLMVTGTWQREKGVSHLIAERLEDCTSWLGRLGTASRDFH</sequence>
<dbReference type="InterPro" id="IPR003141">
    <property type="entry name" value="Pol/His_phosphatase_N"/>
</dbReference>
<dbReference type="CDD" id="cd07434">
    <property type="entry name" value="PHP_PolIIIA_DnaE2"/>
    <property type="match status" value="1"/>
</dbReference>
<evidence type="ECO:0000256" key="9">
    <source>
        <dbReference type="ARBA" id="ARBA00022763"/>
    </source>
</evidence>
<dbReference type="Pfam" id="PF02811">
    <property type="entry name" value="PHP"/>
    <property type="match status" value="1"/>
</dbReference>
<dbReference type="Gene3D" id="3.20.20.140">
    <property type="entry name" value="Metal-dependent hydrolases"/>
    <property type="match status" value="1"/>
</dbReference>
<feature type="compositionally biased region" description="Low complexity" evidence="14">
    <location>
        <begin position="848"/>
        <end position="876"/>
    </location>
</feature>
<protein>
    <recommendedName>
        <fullName evidence="4 13">Error-prone DNA polymerase</fullName>
        <ecNumber evidence="3 13">2.7.7.7</ecNumber>
    </recommendedName>
</protein>
<dbReference type="InterPro" id="IPR040982">
    <property type="entry name" value="DNA_pol3_finger"/>
</dbReference>
<dbReference type="InterPro" id="IPR023073">
    <property type="entry name" value="DnaE2"/>
</dbReference>
<evidence type="ECO:0000256" key="12">
    <source>
        <dbReference type="ARBA" id="ARBA00049244"/>
    </source>
</evidence>
<evidence type="ECO:0000256" key="10">
    <source>
        <dbReference type="ARBA" id="ARBA00022932"/>
    </source>
</evidence>
<dbReference type="Pfam" id="PF14579">
    <property type="entry name" value="HHH_6"/>
    <property type="match status" value="1"/>
</dbReference>
<keyword evidence="7 13" id="KW-0548">Nucleotidyltransferase</keyword>
<name>A0ABY6MU25_9BURK</name>
<keyword evidence="5 13" id="KW-0963">Cytoplasm</keyword>
<evidence type="ECO:0000256" key="1">
    <source>
        <dbReference type="ARBA" id="ARBA00004496"/>
    </source>
</evidence>
<dbReference type="EMBL" id="CP110257">
    <property type="protein sequence ID" value="UZD55511.1"/>
    <property type="molecule type" value="Genomic_DNA"/>
</dbReference>
<dbReference type="Pfam" id="PF17657">
    <property type="entry name" value="DNA_pol3_finger"/>
    <property type="match status" value="1"/>
</dbReference>
<evidence type="ECO:0000313" key="16">
    <source>
        <dbReference type="EMBL" id="UZD55511.1"/>
    </source>
</evidence>
<comment type="similarity">
    <text evidence="2 13">Belongs to the DNA polymerase type-C family. DnaE2 subfamily.</text>
</comment>
<proteinExistence type="inferred from homology"/>
<evidence type="ECO:0000256" key="5">
    <source>
        <dbReference type="ARBA" id="ARBA00022490"/>
    </source>
</evidence>
<dbReference type="RefSeq" id="WP_264893265.1">
    <property type="nucleotide sequence ID" value="NZ_CP110257.1"/>
</dbReference>
<dbReference type="PANTHER" id="PTHR32294:SF4">
    <property type="entry name" value="ERROR-PRONE DNA POLYMERASE"/>
    <property type="match status" value="1"/>
</dbReference>
<evidence type="ECO:0000256" key="6">
    <source>
        <dbReference type="ARBA" id="ARBA00022679"/>
    </source>
</evidence>
<evidence type="ECO:0000259" key="15">
    <source>
        <dbReference type="SMART" id="SM00481"/>
    </source>
</evidence>
<evidence type="ECO:0000256" key="8">
    <source>
        <dbReference type="ARBA" id="ARBA00022705"/>
    </source>
</evidence>
<dbReference type="InterPro" id="IPR004365">
    <property type="entry name" value="NA-bd_OB_tRNA"/>
</dbReference>
<evidence type="ECO:0000313" key="17">
    <source>
        <dbReference type="Proteomes" id="UP001163266"/>
    </source>
</evidence>
<dbReference type="Gene3D" id="1.10.150.870">
    <property type="match status" value="1"/>
</dbReference>
<dbReference type="Proteomes" id="UP001163266">
    <property type="component" value="Chromosome"/>
</dbReference>
<evidence type="ECO:0000256" key="14">
    <source>
        <dbReference type="SAM" id="MobiDB-lite"/>
    </source>
</evidence>
<feature type="region of interest" description="Disordered" evidence="14">
    <location>
        <begin position="836"/>
        <end position="876"/>
    </location>
</feature>
<comment type="subcellular location">
    <subcellularLocation>
        <location evidence="1 13">Cytoplasm</location>
    </subcellularLocation>
</comment>
<reference evidence="16" key="1">
    <citation type="submission" date="2022-10" db="EMBL/GenBank/DDBJ databases">
        <title>Complete genome sequence of Schlegelella aquatica LMG 23380.</title>
        <authorList>
            <person name="Musilova J."/>
            <person name="Kourilova X."/>
            <person name="Bezdicek M."/>
            <person name="Hermankova K."/>
            <person name="Obruca S."/>
            <person name="Sedlar K."/>
        </authorList>
    </citation>
    <scope>NUCLEOTIDE SEQUENCE</scope>
    <source>
        <strain evidence="16">LMG 23380</strain>
    </source>
</reference>
<accession>A0ABY6MU25</accession>
<feature type="domain" description="Polymerase/histidinol phosphatase N-terminal" evidence="15">
    <location>
        <begin position="8"/>
        <end position="87"/>
    </location>
</feature>
<keyword evidence="8 13" id="KW-0235">DNA replication</keyword>
<dbReference type="PANTHER" id="PTHR32294">
    <property type="entry name" value="DNA POLYMERASE III SUBUNIT ALPHA"/>
    <property type="match status" value="1"/>
</dbReference>
<keyword evidence="6 13" id="KW-0808">Transferase</keyword>
<dbReference type="InterPro" id="IPR004013">
    <property type="entry name" value="PHP_dom"/>
</dbReference>
<dbReference type="InterPro" id="IPR011708">
    <property type="entry name" value="DNA_pol3_alpha_NTPase_dom"/>
</dbReference>
<comment type="catalytic activity">
    <reaction evidence="12 13">
        <text>DNA(n) + a 2'-deoxyribonucleoside 5'-triphosphate = DNA(n+1) + diphosphate</text>
        <dbReference type="Rhea" id="RHEA:22508"/>
        <dbReference type="Rhea" id="RHEA-COMP:17339"/>
        <dbReference type="Rhea" id="RHEA-COMP:17340"/>
        <dbReference type="ChEBI" id="CHEBI:33019"/>
        <dbReference type="ChEBI" id="CHEBI:61560"/>
        <dbReference type="ChEBI" id="CHEBI:173112"/>
        <dbReference type="EC" id="2.7.7.7"/>
    </reaction>
</comment>